<proteinExistence type="predicted"/>
<name>A0AA36A2K9_LACSI</name>
<dbReference type="Proteomes" id="UP001177003">
    <property type="component" value="Chromosome 9"/>
</dbReference>
<organism evidence="1 2">
    <name type="scientific">Lactuca saligna</name>
    <name type="common">Willowleaf lettuce</name>
    <dbReference type="NCBI Taxonomy" id="75948"/>
    <lineage>
        <taxon>Eukaryota</taxon>
        <taxon>Viridiplantae</taxon>
        <taxon>Streptophyta</taxon>
        <taxon>Embryophyta</taxon>
        <taxon>Tracheophyta</taxon>
        <taxon>Spermatophyta</taxon>
        <taxon>Magnoliopsida</taxon>
        <taxon>eudicotyledons</taxon>
        <taxon>Gunneridae</taxon>
        <taxon>Pentapetalae</taxon>
        <taxon>asterids</taxon>
        <taxon>campanulids</taxon>
        <taxon>Asterales</taxon>
        <taxon>Asteraceae</taxon>
        <taxon>Cichorioideae</taxon>
        <taxon>Cichorieae</taxon>
        <taxon>Lactucinae</taxon>
        <taxon>Lactuca</taxon>
    </lineage>
</organism>
<dbReference type="EMBL" id="OX465085">
    <property type="protein sequence ID" value="CAI9303308.1"/>
    <property type="molecule type" value="Genomic_DNA"/>
</dbReference>
<keyword evidence="2" id="KW-1185">Reference proteome</keyword>
<dbReference type="AlphaFoldDB" id="A0AA36A2K9"/>
<sequence length="193" mass="21279">MITIALCAPPVSSQQQTTIPLSTPMFTDSTIPPTTSIIPPFSVNVSDTGARTSDEDLGGEGVTYSPFQIWTESEDEAVVDSADVCKAMTEKVNKLISDTSTFMENFQNTFNSNTTTANEAIKSLGSLLKTEKTKLQEIRIGLKTDHETFQTSISSQFSKLQDELEKERNIKDSFALKTREVKVLRAKLEASEK</sequence>
<evidence type="ECO:0000313" key="2">
    <source>
        <dbReference type="Proteomes" id="UP001177003"/>
    </source>
</evidence>
<accession>A0AA36A2K9</accession>
<protein>
    <submittedName>
        <fullName evidence="1">Uncharacterized protein</fullName>
    </submittedName>
</protein>
<reference evidence="1" key="1">
    <citation type="submission" date="2023-04" db="EMBL/GenBank/DDBJ databases">
        <authorList>
            <person name="Vijverberg K."/>
            <person name="Xiong W."/>
            <person name="Schranz E."/>
        </authorList>
    </citation>
    <scope>NUCLEOTIDE SEQUENCE</scope>
</reference>
<evidence type="ECO:0000313" key="1">
    <source>
        <dbReference type="EMBL" id="CAI9303308.1"/>
    </source>
</evidence>
<gene>
    <name evidence="1" type="ORF">LSALG_LOCUS41754</name>
</gene>